<dbReference type="HAMAP" id="MF_00972">
    <property type="entry name" value="tRNA_aden_deaminase"/>
    <property type="match status" value="1"/>
</dbReference>
<evidence type="ECO:0000256" key="3">
    <source>
        <dbReference type="ARBA" id="ARBA00022694"/>
    </source>
</evidence>
<dbReference type="PROSITE" id="PS51747">
    <property type="entry name" value="CYT_DCMP_DEAMINASES_2"/>
    <property type="match status" value="1"/>
</dbReference>
<dbReference type="GO" id="GO:0008270">
    <property type="term" value="F:zinc ion binding"/>
    <property type="evidence" value="ECO:0007669"/>
    <property type="project" value="UniProtKB-UniRule"/>
</dbReference>
<evidence type="ECO:0000256" key="1">
    <source>
        <dbReference type="ARBA" id="ARBA00010669"/>
    </source>
</evidence>
<keyword evidence="4 8" id="KW-0479">Metal-binding</keyword>
<feature type="domain" description="CMP/dCMP-type deaminase" evidence="9">
    <location>
        <begin position="18"/>
        <end position="138"/>
    </location>
</feature>
<comment type="function">
    <text evidence="8">Catalyzes the deamination of adenosine to inosine at the wobble position 34 of tRNA(Arg2).</text>
</comment>
<comment type="catalytic activity">
    <reaction evidence="7 8">
        <text>adenosine(34) in tRNA + H2O + H(+) = inosine(34) in tRNA + NH4(+)</text>
        <dbReference type="Rhea" id="RHEA:43168"/>
        <dbReference type="Rhea" id="RHEA-COMP:10373"/>
        <dbReference type="Rhea" id="RHEA-COMP:10374"/>
        <dbReference type="ChEBI" id="CHEBI:15377"/>
        <dbReference type="ChEBI" id="CHEBI:15378"/>
        <dbReference type="ChEBI" id="CHEBI:28938"/>
        <dbReference type="ChEBI" id="CHEBI:74411"/>
        <dbReference type="ChEBI" id="CHEBI:82852"/>
        <dbReference type="EC" id="3.5.4.33"/>
    </reaction>
</comment>
<evidence type="ECO:0000259" key="9">
    <source>
        <dbReference type="PROSITE" id="PS51747"/>
    </source>
</evidence>
<dbReference type="AlphaFoldDB" id="T2GC75"/>
<dbReference type="GO" id="GO:0002100">
    <property type="term" value="P:tRNA wobble adenosine to inosine editing"/>
    <property type="evidence" value="ECO:0007669"/>
    <property type="project" value="UniProtKB-UniRule"/>
</dbReference>
<evidence type="ECO:0000313" key="11">
    <source>
        <dbReference type="Proteomes" id="UP000016587"/>
    </source>
</evidence>
<dbReference type="InterPro" id="IPR016192">
    <property type="entry name" value="APOBEC/CMP_deaminase_Zn-bd"/>
</dbReference>
<gene>
    <name evidence="8" type="primary">tadA</name>
    <name evidence="10" type="ORF">DGI_2423</name>
</gene>
<dbReference type="InterPro" id="IPR002125">
    <property type="entry name" value="CMP_dCMP_dom"/>
</dbReference>
<feature type="active site" description="Proton donor" evidence="8">
    <location>
        <position position="72"/>
    </location>
</feature>
<dbReference type="Proteomes" id="UP000016587">
    <property type="component" value="Chromosome"/>
</dbReference>
<dbReference type="CDD" id="cd01285">
    <property type="entry name" value="nucleoside_deaminase"/>
    <property type="match status" value="1"/>
</dbReference>
<evidence type="ECO:0000256" key="2">
    <source>
        <dbReference type="ARBA" id="ARBA00011738"/>
    </source>
</evidence>
<dbReference type="EMBL" id="CP006585">
    <property type="protein sequence ID" value="AGW14170.1"/>
    <property type="molecule type" value="Genomic_DNA"/>
</dbReference>
<sequence length="182" mass="18788">MICPAPPLCPPAAWTAWPDWDALMRLALEQAHQAAAAGEAPVGAVLLDAAGQVLGTGHNAPIATADPTAHAEILALRAAARACGNYRLPGSVLVCTLEPCVMCLGALVHARVAGVVFGALDAKAGALVSNLPGAALPFFNHRFWTLGGVLGETCGRLLSDFFRTRRLARQHQSPLANAPGMG</sequence>
<organism evidence="10 11">
    <name type="scientific">Megalodesulfovibrio gigas (strain ATCC 19364 / DSM 1382 / NCIMB 9332 / VKM B-1759)</name>
    <name type="common">Desulfovibrio gigas</name>
    <dbReference type="NCBI Taxonomy" id="1121448"/>
    <lineage>
        <taxon>Bacteria</taxon>
        <taxon>Pseudomonadati</taxon>
        <taxon>Thermodesulfobacteriota</taxon>
        <taxon>Desulfovibrionia</taxon>
        <taxon>Desulfovibrionales</taxon>
        <taxon>Desulfovibrionaceae</taxon>
        <taxon>Megalodesulfovibrio</taxon>
    </lineage>
</organism>
<reference evidence="10 11" key="1">
    <citation type="journal article" date="2013" name="J. Bacteriol.">
        <title>Roles of HynAB and Ech, the only two hydrogenases found in the model sulfate reducer Desulfovibrio gigas.</title>
        <authorList>
            <person name="Morais-Silva F.O."/>
            <person name="Santos C.I."/>
            <person name="Rodrigues R."/>
            <person name="Pereira I.A."/>
            <person name="Rodrigues-Pousada C."/>
        </authorList>
    </citation>
    <scope>NUCLEOTIDE SEQUENCE [LARGE SCALE GENOMIC DNA]</scope>
    <source>
        <strain evidence="11">ATCC 19364 / DSM 1382 / NCIMB 9332 / VKM B-1759</strain>
    </source>
</reference>
<dbReference type="KEGG" id="dgg:DGI_2423"/>
<keyword evidence="11" id="KW-1185">Reference proteome</keyword>
<dbReference type="SUPFAM" id="SSF53927">
    <property type="entry name" value="Cytidine deaminase-like"/>
    <property type="match status" value="1"/>
</dbReference>
<protein>
    <recommendedName>
        <fullName evidence="8">tRNA-specific adenosine deaminase</fullName>
        <ecNumber evidence="8">3.5.4.33</ecNumber>
    </recommendedName>
</protein>
<evidence type="ECO:0000256" key="7">
    <source>
        <dbReference type="ARBA" id="ARBA00048045"/>
    </source>
</evidence>
<dbReference type="eggNOG" id="COG0590">
    <property type="taxonomic scope" value="Bacteria"/>
</dbReference>
<comment type="similarity">
    <text evidence="1">Belongs to the cytidine and deoxycytidylate deaminase family. ADAT2 subfamily.</text>
</comment>
<dbReference type="NCBIfam" id="NF008113">
    <property type="entry name" value="PRK10860.1"/>
    <property type="match status" value="1"/>
</dbReference>
<evidence type="ECO:0000256" key="5">
    <source>
        <dbReference type="ARBA" id="ARBA00022801"/>
    </source>
</evidence>
<dbReference type="STRING" id="1121448.DGI_2423"/>
<feature type="binding site" evidence="8">
    <location>
        <position position="100"/>
    </location>
    <ligand>
        <name>Zn(2+)</name>
        <dbReference type="ChEBI" id="CHEBI:29105"/>
        <note>catalytic</note>
    </ligand>
</feature>
<dbReference type="GO" id="GO:0052717">
    <property type="term" value="F:tRNA-specific adenosine-34 deaminase activity"/>
    <property type="evidence" value="ECO:0007669"/>
    <property type="project" value="UniProtKB-UniRule"/>
</dbReference>
<dbReference type="HOGENOM" id="CLU_025810_3_2_7"/>
<keyword evidence="3 8" id="KW-0819">tRNA processing</keyword>
<feature type="binding site" evidence="8">
    <location>
        <position position="103"/>
    </location>
    <ligand>
        <name>Zn(2+)</name>
        <dbReference type="ChEBI" id="CHEBI:29105"/>
        <note>catalytic</note>
    </ligand>
</feature>
<name>T2GC75_MEGG1</name>
<evidence type="ECO:0000256" key="6">
    <source>
        <dbReference type="ARBA" id="ARBA00022833"/>
    </source>
</evidence>
<evidence type="ECO:0000256" key="8">
    <source>
        <dbReference type="HAMAP-Rule" id="MF_00972"/>
    </source>
</evidence>
<dbReference type="InterPro" id="IPR016193">
    <property type="entry name" value="Cytidine_deaminase-like"/>
</dbReference>
<keyword evidence="6 8" id="KW-0862">Zinc</keyword>
<comment type="subunit">
    <text evidence="2 8">Homodimer.</text>
</comment>
<proteinExistence type="inferred from homology"/>
<dbReference type="EC" id="3.5.4.33" evidence="8"/>
<accession>T2GC75</accession>
<comment type="cofactor">
    <cofactor evidence="8">
        <name>Zn(2+)</name>
        <dbReference type="ChEBI" id="CHEBI:29105"/>
    </cofactor>
    <text evidence="8">Binds 1 zinc ion per subunit.</text>
</comment>
<dbReference type="Pfam" id="PF00383">
    <property type="entry name" value="dCMP_cyt_deam_1"/>
    <property type="match status" value="1"/>
</dbReference>
<dbReference type="PROSITE" id="PS00903">
    <property type="entry name" value="CYT_DCMP_DEAMINASES_1"/>
    <property type="match status" value="1"/>
</dbReference>
<reference evidence="11" key="2">
    <citation type="submission" date="2013-07" db="EMBL/GenBank/DDBJ databases">
        <authorList>
            <person name="Morais-Silva F.O."/>
            <person name="Rezende A.M."/>
            <person name="Pimentel C."/>
            <person name="Resende D.M."/>
            <person name="Santos C.I."/>
            <person name="Clemente C."/>
            <person name="de Oliveira L.M."/>
            <person name="da Silva S.M."/>
            <person name="Costa D.A."/>
            <person name="Varela-Raposo A."/>
            <person name="Horacio E.C.A."/>
            <person name="Matos M."/>
            <person name="Flores O."/>
            <person name="Ruiz J.C."/>
            <person name="Rodrigues-Pousada C."/>
        </authorList>
    </citation>
    <scope>NUCLEOTIDE SEQUENCE [LARGE SCALE GENOMIC DNA]</scope>
    <source>
        <strain evidence="11">ATCC 19364 / DSM 1382 / NCIMB 9332 / VKM B-1759</strain>
    </source>
</reference>
<keyword evidence="5 8" id="KW-0378">Hydrolase</keyword>
<dbReference type="PATRIC" id="fig|1121448.10.peg.2374"/>
<dbReference type="Gene3D" id="3.40.140.10">
    <property type="entry name" value="Cytidine Deaminase, domain 2"/>
    <property type="match status" value="1"/>
</dbReference>
<evidence type="ECO:0000256" key="4">
    <source>
        <dbReference type="ARBA" id="ARBA00022723"/>
    </source>
</evidence>
<feature type="binding site" evidence="8">
    <location>
        <position position="70"/>
    </location>
    <ligand>
        <name>Zn(2+)</name>
        <dbReference type="ChEBI" id="CHEBI:29105"/>
        <note>catalytic</note>
    </ligand>
</feature>
<dbReference type="InterPro" id="IPR028883">
    <property type="entry name" value="tRNA_aden_deaminase"/>
</dbReference>
<evidence type="ECO:0000313" key="10">
    <source>
        <dbReference type="EMBL" id="AGW14170.1"/>
    </source>
</evidence>
<dbReference type="PANTHER" id="PTHR11079">
    <property type="entry name" value="CYTOSINE DEAMINASE FAMILY MEMBER"/>
    <property type="match status" value="1"/>
</dbReference>
<dbReference type="PANTHER" id="PTHR11079:SF202">
    <property type="entry name" value="TRNA-SPECIFIC ADENOSINE DEAMINASE"/>
    <property type="match status" value="1"/>
</dbReference>